<organism evidence="4 5">
    <name type="scientific">Couchioplanes caeruleus subsp. caeruleus</name>
    <dbReference type="NCBI Taxonomy" id="56427"/>
    <lineage>
        <taxon>Bacteria</taxon>
        <taxon>Bacillati</taxon>
        <taxon>Actinomycetota</taxon>
        <taxon>Actinomycetes</taxon>
        <taxon>Micromonosporales</taxon>
        <taxon>Micromonosporaceae</taxon>
        <taxon>Couchioplanes</taxon>
    </lineage>
</organism>
<keyword evidence="2" id="KW-0732">Signal</keyword>
<dbReference type="AlphaFoldDB" id="A0A1K0FKL8"/>
<evidence type="ECO:0000256" key="1">
    <source>
        <dbReference type="SAM" id="MobiDB-lite"/>
    </source>
</evidence>
<comment type="caution">
    <text evidence="4">The sequence shown here is derived from an EMBL/GenBank/DDBJ whole genome shotgun (WGS) entry which is preliminary data.</text>
</comment>
<feature type="domain" description="Bulb-type lectin" evidence="3">
    <location>
        <begin position="402"/>
        <end position="525"/>
    </location>
</feature>
<dbReference type="PROSITE" id="PS51318">
    <property type="entry name" value="TAT"/>
    <property type="match status" value="1"/>
</dbReference>
<sequence>MTFLSIARRATAAAVTALLAAAALGTARPAAAADPEPRQPGYGFSNQDFGFSEGGNHPDLPSRYPAMTAFLEGRTPIIRIELEWWRLQPTRETTNDQLNWGRLDNEIRSANAQGLRVLLILGYGVPWLAGDKATTKNLGSWFPREDEPWRNIIDQAMVRYSGMVQAVEVWNEPNLNGRHGNDTVVELQQRYWELTRIAHRAVKARCPECTVLAGGSANGPTEAPAESPSGWLDYGYRHGFKNDFDAVAYHPYWGGFRGRGPSTPACPPDPRIWSLFGPADPKCGELAATRQLMVQNNDGAKKIWATEFGAPTDEIEPEYRQSRETVRDHIVEAVHMWRERDYTGPMFLYSYRDVQPVYGDNPNLCAEKPRDSQCNYGITDSDGKPKEPIFSDLKAKVANRYEPSMPNGTNLRRLMALKSPNGKFWFWFEATGNVAVYRTRDAKVLWASDTLGTGDELRMQNDGNLVLYTKTGAVARSTGNRPRILPSKTHRPVAEHPVASRLWMQDDGNLVLYHETPNGPKAVWATDTAGQH</sequence>
<name>A0A1K0FKL8_9ACTN</name>
<gene>
    <name evidence="4" type="ORF">BG844_16175</name>
</gene>
<dbReference type="InterPro" id="IPR006311">
    <property type="entry name" value="TAT_signal"/>
</dbReference>
<dbReference type="InterPro" id="IPR001480">
    <property type="entry name" value="Bulb-type_lectin_dom"/>
</dbReference>
<dbReference type="PANTHER" id="PTHR12631">
    <property type="entry name" value="ALPHA-L-IDURONIDASE"/>
    <property type="match status" value="1"/>
</dbReference>
<feature type="signal peptide" evidence="2">
    <location>
        <begin position="1"/>
        <end position="32"/>
    </location>
</feature>
<evidence type="ECO:0000256" key="2">
    <source>
        <dbReference type="SAM" id="SignalP"/>
    </source>
</evidence>
<dbReference type="SUPFAM" id="SSF51445">
    <property type="entry name" value="(Trans)glycosidases"/>
    <property type="match status" value="1"/>
</dbReference>
<dbReference type="Gene3D" id="3.20.20.80">
    <property type="entry name" value="Glycosidases"/>
    <property type="match status" value="1"/>
</dbReference>
<dbReference type="SUPFAM" id="SSF51110">
    <property type="entry name" value="alpha-D-mannose-specific plant lectins"/>
    <property type="match status" value="2"/>
</dbReference>
<reference evidence="4 5" key="1">
    <citation type="submission" date="2016-09" db="EMBL/GenBank/DDBJ databases">
        <title>Couchioplanes caeruleus draft genome sequence.</title>
        <authorList>
            <person name="Sheehan J."/>
            <person name="Caffrey P."/>
        </authorList>
    </citation>
    <scope>NUCLEOTIDE SEQUENCE [LARGE SCALE GENOMIC DNA]</scope>
    <source>
        <strain evidence="4 5">DSM 43634</strain>
    </source>
</reference>
<feature type="chain" id="PRO_5009663805" description="Bulb-type lectin domain-containing protein" evidence="2">
    <location>
        <begin position="33"/>
        <end position="532"/>
    </location>
</feature>
<accession>A0A1K0FKL8</accession>
<dbReference type="EMBL" id="MEIA01000164">
    <property type="protein sequence ID" value="OJF13280.1"/>
    <property type="molecule type" value="Genomic_DNA"/>
</dbReference>
<dbReference type="InterPro" id="IPR051923">
    <property type="entry name" value="Glycosyl_Hydrolase_39"/>
</dbReference>
<evidence type="ECO:0000313" key="5">
    <source>
        <dbReference type="Proteomes" id="UP000182486"/>
    </source>
</evidence>
<feature type="region of interest" description="Disordered" evidence="1">
    <location>
        <begin position="31"/>
        <end position="50"/>
    </location>
</feature>
<dbReference type="PROSITE" id="PS50927">
    <property type="entry name" value="BULB_LECTIN"/>
    <property type="match status" value="1"/>
</dbReference>
<dbReference type="RefSeq" id="WP_071806159.1">
    <property type="nucleotide sequence ID" value="NZ_MEIA01000164.1"/>
</dbReference>
<dbReference type="Proteomes" id="UP000182486">
    <property type="component" value="Unassembled WGS sequence"/>
</dbReference>
<evidence type="ECO:0000313" key="4">
    <source>
        <dbReference type="EMBL" id="OJF13280.1"/>
    </source>
</evidence>
<keyword evidence="5" id="KW-1185">Reference proteome</keyword>
<proteinExistence type="predicted"/>
<protein>
    <recommendedName>
        <fullName evidence="3">Bulb-type lectin domain-containing protein</fullName>
    </recommendedName>
</protein>
<dbReference type="PANTHER" id="PTHR12631:SF10">
    <property type="entry name" value="BETA-XYLOSIDASE-LIKE PROTEIN-RELATED"/>
    <property type="match status" value="1"/>
</dbReference>
<dbReference type="InterPro" id="IPR036426">
    <property type="entry name" value="Bulb-type_lectin_dom_sf"/>
</dbReference>
<dbReference type="GO" id="GO:0004553">
    <property type="term" value="F:hydrolase activity, hydrolyzing O-glycosyl compounds"/>
    <property type="evidence" value="ECO:0007669"/>
    <property type="project" value="TreeGrafter"/>
</dbReference>
<dbReference type="Gene3D" id="2.90.10.10">
    <property type="entry name" value="Bulb-type lectin domain"/>
    <property type="match status" value="1"/>
</dbReference>
<dbReference type="InterPro" id="IPR017853">
    <property type="entry name" value="GH"/>
</dbReference>
<dbReference type="Gene3D" id="2.90.10.30">
    <property type="match status" value="1"/>
</dbReference>
<evidence type="ECO:0000259" key="3">
    <source>
        <dbReference type="PROSITE" id="PS50927"/>
    </source>
</evidence>